<name>A0A9P3G9P1_9APHY</name>
<sequence>MSEAGSGEDESEELLAMSGLFRHPFRDRMSADFGQSFGPYDDRALPANERNMCALSATLRAKPDWWVKIQDKDIRARWKAEATGAPVPYGNIPLKEDEVEYVLDELVWYASRRVEENGIEASIFQRIWQSDALVSDSLRSGLLQVARRLEDVPADKQDWHPRADGQVLDLVHPSLYCIVYSTTVAIDRDDEIEPRPPGVDVELVDPYAADSMFMSDKFSWLPTDFAISEDGGTAKALAYINNLHPAMHAEAYPVIEALVACFVPLWERVLAESRAGFEMRRLAEDHYYWQELTEPSHSGESDGEDDEAPIPRILHLPSAKIPFEPHAEPKPVNLKGRTLQVIVKLADIVLTPEKPQYPGGSWHVEGMVNEGIVASGIYYYDEENITESALAFRMGVSEPGYENGDDEGMDLVYKLAREGPLVQYIGSVATKQGRCIAFPNVYQHQVQPFELVDKSRSGHRKIVALFLVDPALPYPRPSTSDIPPQQKDWIKMALQEAATDLRGSHPAAAKGLGKLPVEVIDMIVDQADWLMSRKDAEAVRLELMDERSVMTDSNNENMFETMFCMCEH</sequence>
<feature type="domain" description="DUF4246" evidence="1">
    <location>
        <begin position="98"/>
        <end position="491"/>
    </location>
</feature>
<dbReference type="InterPro" id="IPR049207">
    <property type="entry name" value="DUF4246_N"/>
</dbReference>
<dbReference type="Proteomes" id="UP000703269">
    <property type="component" value="Unassembled WGS sequence"/>
</dbReference>
<dbReference type="InterPro" id="IPR049192">
    <property type="entry name" value="DUF4246_C"/>
</dbReference>
<keyword evidence="4" id="KW-1185">Reference proteome</keyword>
<dbReference type="AlphaFoldDB" id="A0A9P3G9P1"/>
<dbReference type="PANTHER" id="PTHR33119">
    <property type="entry name" value="IFI3P"/>
    <property type="match status" value="1"/>
</dbReference>
<evidence type="ECO:0000313" key="4">
    <source>
        <dbReference type="Proteomes" id="UP000703269"/>
    </source>
</evidence>
<evidence type="ECO:0000259" key="2">
    <source>
        <dbReference type="Pfam" id="PF21666"/>
    </source>
</evidence>
<dbReference type="Pfam" id="PF21666">
    <property type="entry name" value="DUF4246_N"/>
    <property type="match status" value="1"/>
</dbReference>
<feature type="domain" description="DUF4246" evidence="2">
    <location>
        <begin position="18"/>
        <end position="81"/>
    </location>
</feature>
<comment type="caution">
    <text evidence="3">The sequence shown here is derived from an EMBL/GenBank/DDBJ whole genome shotgun (WGS) entry which is preliminary data.</text>
</comment>
<reference evidence="3 4" key="1">
    <citation type="submission" date="2021-08" db="EMBL/GenBank/DDBJ databases">
        <title>Draft Genome Sequence of Phanerochaete sordida strain YK-624.</title>
        <authorList>
            <person name="Mori T."/>
            <person name="Dohra H."/>
            <person name="Suzuki T."/>
            <person name="Kawagishi H."/>
            <person name="Hirai H."/>
        </authorList>
    </citation>
    <scope>NUCLEOTIDE SEQUENCE [LARGE SCALE GENOMIC DNA]</scope>
    <source>
        <strain evidence="3 4">YK-624</strain>
    </source>
</reference>
<organism evidence="3 4">
    <name type="scientific">Phanerochaete sordida</name>
    <dbReference type="NCBI Taxonomy" id="48140"/>
    <lineage>
        <taxon>Eukaryota</taxon>
        <taxon>Fungi</taxon>
        <taxon>Dikarya</taxon>
        <taxon>Basidiomycota</taxon>
        <taxon>Agaricomycotina</taxon>
        <taxon>Agaricomycetes</taxon>
        <taxon>Polyporales</taxon>
        <taxon>Phanerochaetaceae</taxon>
        <taxon>Phanerochaete</taxon>
    </lineage>
</organism>
<protein>
    <submittedName>
        <fullName evidence="3">DUF4246 domain-containing protein</fullName>
    </submittedName>
</protein>
<evidence type="ECO:0000259" key="1">
    <source>
        <dbReference type="Pfam" id="PF14033"/>
    </source>
</evidence>
<dbReference type="PANTHER" id="PTHR33119:SF1">
    <property type="entry name" value="FE2OG DIOXYGENASE DOMAIN-CONTAINING PROTEIN"/>
    <property type="match status" value="1"/>
</dbReference>
<accession>A0A9P3G9P1</accession>
<dbReference type="EMBL" id="BPQB01000018">
    <property type="protein sequence ID" value="GJE90781.1"/>
    <property type="molecule type" value="Genomic_DNA"/>
</dbReference>
<evidence type="ECO:0000313" key="3">
    <source>
        <dbReference type="EMBL" id="GJE90781.1"/>
    </source>
</evidence>
<dbReference type="Pfam" id="PF14033">
    <property type="entry name" value="DUF4246"/>
    <property type="match status" value="1"/>
</dbReference>
<dbReference type="OrthoDB" id="415532at2759"/>
<proteinExistence type="predicted"/>
<gene>
    <name evidence="3" type="ORF">PsYK624_069250</name>
</gene>
<dbReference type="InterPro" id="IPR025340">
    <property type="entry name" value="DUF4246"/>
</dbReference>